<name>A0AA86GKY6_9SPHN</name>
<dbReference type="InterPro" id="IPR012292">
    <property type="entry name" value="Globin/Proto"/>
</dbReference>
<dbReference type="EMBL" id="CP012199">
    <property type="protein sequence ID" value="AMG74056.1"/>
    <property type="molecule type" value="Genomic_DNA"/>
</dbReference>
<dbReference type="Proteomes" id="UP000058599">
    <property type="component" value="Chromosome"/>
</dbReference>
<organism evidence="1 2">
    <name type="scientific">Sphingopyxis granuli</name>
    <dbReference type="NCBI Taxonomy" id="267128"/>
    <lineage>
        <taxon>Bacteria</taxon>
        <taxon>Pseudomonadati</taxon>
        <taxon>Pseudomonadota</taxon>
        <taxon>Alphaproteobacteria</taxon>
        <taxon>Sphingomonadales</taxon>
        <taxon>Sphingomonadaceae</taxon>
        <taxon>Sphingopyxis</taxon>
    </lineage>
</organism>
<dbReference type="SUPFAM" id="SSF46458">
    <property type="entry name" value="Globin-like"/>
    <property type="match status" value="1"/>
</dbReference>
<keyword evidence="2" id="KW-1185">Reference proteome</keyword>
<protein>
    <recommendedName>
        <fullName evidence="3">Globin</fullName>
    </recommendedName>
</protein>
<evidence type="ECO:0000313" key="2">
    <source>
        <dbReference type="Proteomes" id="UP000058599"/>
    </source>
</evidence>
<dbReference type="GO" id="GO:0020037">
    <property type="term" value="F:heme binding"/>
    <property type="evidence" value="ECO:0007669"/>
    <property type="project" value="InterPro"/>
</dbReference>
<dbReference type="AlphaFoldDB" id="A0AA86GKY6"/>
<accession>A0AA86GKY6</accession>
<sequence length="153" mass="16908">MDRAQKLELLDRSLTRAADAIGDITPVVMARYYARHPDAAASFERHGMGRTSALEHEMVDNCLYCLMYCLERPTEIEILLENSVPHHQFTLQVSFDWYRGLVDATIDVIAESIPADAADERQVWDEIRSVLGGVFTGCRGLLAGANPIAAASA</sequence>
<gene>
    <name evidence="1" type="ORF">SGRAN_1676</name>
</gene>
<dbReference type="InterPro" id="IPR009050">
    <property type="entry name" value="Globin-like_sf"/>
</dbReference>
<dbReference type="KEGG" id="sgi:SGRAN_1676"/>
<dbReference type="GO" id="GO:0019825">
    <property type="term" value="F:oxygen binding"/>
    <property type="evidence" value="ECO:0007669"/>
    <property type="project" value="InterPro"/>
</dbReference>
<evidence type="ECO:0000313" key="1">
    <source>
        <dbReference type="EMBL" id="AMG74056.1"/>
    </source>
</evidence>
<dbReference type="RefSeq" id="WP_067182542.1">
    <property type="nucleotide sequence ID" value="NZ_CP012199.1"/>
</dbReference>
<reference evidence="1 2" key="1">
    <citation type="journal article" date="2016" name="BMC Genomics">
        <title>Genomic analysis of the nitrate-respiring Sphingopyxis granuli (formerly Sphingomonas macrogoltabida) strain TFA.</title>
        <authorList>
            <person name="Garcia-Romero I."/>
            <person name="Perez-Pulido A.J."/>
            <person name="Gonzalez-Flores Y.E."/>
            <person name="Reyes-Ramirez F."/>
            <person name="Santero E."/>
            <person name="Floriano B."/>
        </authorList>
    </citation>
    <scope>NUCLEOTIDE SEQUENCE [LARGE SCALE GENOMIC DNA]</scope>
    <source>
        <strain evidence="1 2">TFA</strain>
    </source>
</reference>
<evidence type="ECO:0008006" key="3">
    <source>
        <dbReference type="Google" id="ProtNLM"/>
    </source>
</evidence>
<proteinExistence type="predicted"/>
<dbReference type="Gene3D" id="1.10.490.10">
    <property type="entry name" value="Globins"/>
    <property type="match status" value="1"/>
</dbReference>